<keyword evidence="2" id="KW-0229">DNA integration</keyword>
<evidence type="ECO:0000256" key="4">
    <source>
        <dbReference type="ARBA" id="ARBA00023172"/>
    </source>
</evidence>
<accession>K1XZI1</accession>
<dbReference type="InterPro" id="IPR013762">
    <property type="entry name" value="Integrase-like_cat_sf"/>
</dbReference>
<protein>
    <recommendedName>
        <fullName evidence="9">Tyrosine recombinase XerC</fullName>
    </recommendedName>
</protein>
<comment type="caution">
    <text evidence="8">The sequence shown here is derived from an EMBL/GenBank/DDBJ whole genome shotgun (WGS) entry which is preliminary data.</text>
</comment>
<dbReference type="Pfam" id="PF02899">
    <property type="entry name" value="Phage_int_SAM_1"/>
    <property type="match status" value="1"/>
</dbReference>
<comment type="similarity">
    <text evidence="1">Belongs to the 'phage' integrase family.</text>
</comment>
<evidence type="ECO:0000259" key="7">
    <source>
        <dbReference type="PROSITE" id="PS51900"/>
    </source>
</evidence>
<organism evidence="8">
    <name type="scientific">uncultured bacterium</name>
    <name type="common">gcode 4</name>
    <dbReference type="NCBI Taxonomy" id="1234023"/>
    <lineage>
        <taxon>Bacteria</taxon>
        <taxon>environmental samples</taxon>
    </lineage>
</organism>
<dbReference type="EMBL" id="AMFJ01034010">
    <property type="protein sequence ID" value="EKD30552.1"/>
    <property type="molecule type" value="Genomic_DNA"/>
</dbReference>
<dbReference type="Gene3D" id="1.10.150.130">
    <property type="match status" value="1"/>
</dbReference>
<dbReference type="AlphaFoldDB" id="K1XZI1"/>
<dbReference type="InterPro" id="IPR011010">
    <property type="entry name" value="DNA_brk_join_enz"/>
</dbReference>
<dbReference type="PROSITE" id="PS51898">
    <property type="entry name" value="TYR_RECOMBINASE"/>
    <property type="match status" value="1"/>
</dbReference>
<evidence type="ECO:0008006" key="9">
    <source>
        <dbReference type="Google" id="ProtNLM"/>
    </source>
</evidence>
<evidence type="ECO:0000313" key="8">
    <source>
        <dbReference type="EMBL" id="EKD30552.1"/>
    </source>
</evidence>
<sequence>MNLIRAIDQFLTYLRIHKNASPKTIEQYESHLTKLLFYLDPKLESFEGKSLDHKLVFLLSPEDAIKRAEKNDQKRFLLTNCHLELENVKIDDLNEFRLYIAEKWLSVKTANAYMITFRSFLKFCRKQWFESVDPTSIDLIKQRDREVTFLSNEEIDRLFAVIDTETIQGKRDAAIIECIYSTGLRISELTALDRNHINLDTQEFSVRGKWGKIRVVYLTNTSVKRIREYLGARDDAFTPLFLRHNFDKDNVNSNALQNKDVRLSRFFITNKIKEYALRANIIKDVSAHTLRHSFATTLLTNGADIRAIQELLGHASITTTQVYTHVTNPKLKEIHKKFHR</sequence>
<dbReference type="PROSITE" id="PS51900">
    <property type="entry name" value="CB"/>
    <property type="match status" value="1"/>
</dbReference>
<dbReference type="InterPro" id="IPR050090">
    <property type="entry name" value="Tyrosine_recombinase_XerCD"/>
</dbReference>
<dbReference type="SUPFAM" id="SSF56349">
    <property type="entry name" value="DNA breaking-rejoining enzymes"/>
    <property type="match status" value="1"/>
</dbReference>
<dbReference type="Pfam" id="PF00589">
    <property type="entry name" value="Phage_integrase"/>
    <property type="match status" value="1"/>
</dbReference>
<feature type="domain" description="Core-binding (CB)" evidence="7">
    <location>
        <begin position="1"/>
        <end position="125"/>
    </location>
</feature>
<dbReference type="InterPro" id="IPR002104">
    <property type="entry name" value="Integrase_catalytic"/>
</dbReference>
<gene>
    <name evidence="8" type="ORF">ACD_78C00010G0003</name>
</gene>
<dbReference type="InterPro" id="IPR004107">
    <property type="entry name" value="Integrase_SAM-like_N"/>
</dbReference>
<evidence type="ECO:0000256" key="1">
    <source>
        <dbReference type="ARBA" id="ARBA00008857"/>
    </source>
</evidence>
<evidence type="ECO:0000256" key="3">
    <source>
        <dbReference type="ARBA" id="ARBA00023125"/>
    </source>
</evidence>
<keyword evidence="4" id="KW-0233">DNA recombination</keyword>
<evidence type="ECO:0000256" key="5">
    <source>
        <dbReference type="PROSITE-ProRule" id="PRU01248"/>
    </source>
</evidence>
<proteinExistence type="inferred from homology"/>
<dbReference type="GO" id="GO:0003677">
    <property type="term" value="F:DNA binding"/>
    <property type="evidence" value="ECO:0007669"/>
    <property type="project" value="UniProtKB-UniRule"/>
</dbReference>
<evidence type="ECO:0000259" key="6">
    <source>
        <dbReference type="PROSITE" id="PS51898"/>
    </source>
</evidence>
<dbReference type="PANTHER" id="PTHR30349">
    <property type="entry name" value="PHAGE INTEGRASE-RELATED"/>
    <property type="match status" value="1"/>
</dbReference>
<dbReference type="GO" id="GO:0015074">
    <property type="term" value="P:DNA integration"/>
    <property type="evidence" value="ECO:0007669"/>
    <property type="project" value="UniProtKB-KW"/>
</dbReference>
<dbReference type="InterPro" id="IPR010998">
    <property type="entry name" value="Integrase_recombinase_N"/>
</dbReference>
<dbReference type="PANTHER" id="PTHR30349:SF41">
    <property type="entry name" value="INTEGRASE_RECOMBINASE PROTEIN MJ0367-RELATED"/>
    <property type="match status" value="1"/>
</dbReference>
<reference evidence="8" key="1">
    <citation type="journal article" date="2012" name="Science">
        <title>Fermentation, hydrogen, and sulfur metabolism in multiple uncultivated bacterial phyla.</title>
        <authorList>
            <person name="Wrighton K.C."/>
            <person name="Thomas B.C."/>
            <person name="Sharon I."/>
            <person name="Miller C.S."/>
            <person name="Castelle C.J."/>
            <person name="VerBerkmoes N.C."/>
            <person name="Wilkins M.J."/>
            <person name="Hettich R.L."/>
            <person name="Lipton M.S."/>
            <person name="Williams K.H."/>
            <person name="Long P.E."/>
            <person name="Banfield J.F."/>
        </authorList>
    </citation>
    <scope>NUCLEOTIDE SEQUENCE [LARGE SCALE GENOMIC DNA]</scope>
</reference>
<feature type="domain" description="Tyr recombinase" evidence="6">
    <location>
        <begin position="145"/>
        <end position="336"/>
    </location>
</feature>
<dbReference type="GO" id="GO:0006310">
    <property type="term" value="P:DNA recombination"/>
    <property type="evidence" value="ECO:0007669"/>
    <property type="project" value="UniProtKB-KW"/>
</dbReference>
<evidence type="ECO:0000256" key="2">
    <source>
        <dbReference type="ARBA" id="ARBA00022908"/>
    </source>
</evidence>
<dbReference type="Gene3D" id="1.10.443.10">
    <property type="entry name" value="Intergrase catalytic core"/>
    <property type="match status" value="1"/>
</dbReference>
<dbReference type="InterPro" id="IPR044068">
    <property type="entry name" value="CB"/>
</dbReference>
<name>K1XZI1_9BACT</name>
<keyword evidence="3 5" id="KW-0238">DNA-binding</keyword>